<proteinExistence type="predicted"/>
<protein>
    <submittedName>
        <fullName evidence="1">Predicted ABC-type ATPase</fullName>
    </submittedName>
</protein>
<dbReference type="OrthoDB" id="9791543at2"/>
<accession>A0A1H2TYV2</accession>
<dbReference type="SUPFAM" id="SSF52540">
    <property type="entry name" value="P-loop containing nucleoside triphosphate hydrolases"/>
    <property type="match status" value="1"/>
</dbReference>
<sequence length="235" mass="27396">MFAGPNGSGKSTLIEDVKKYYNVGYFINADVIELALKTKGFIHCDDYLPTEISQDNWNDFLQYAENKRIDLNKLQQIHIVDNILVCIGTIDSYIAASVANFFREMLLKQQSTFSFETVMSHPSKVDFLKKAKNNGFKTYFYFITTQDPTINIKRIGFRVSKGGHNVSEEKIIERYYRTMDLLYNAFVIADTAFIFDNSSEDDRSLLIEKKENKLYFLQENVPEWVKIYLLDKINY</sequence>
<keyword evidence="2" id="KW-1185">Reference proteome</keyword>
<gene>
    <name evidence="1" type="ORF">SAMN05444420_102347</name>
</gene>
<reference evidence="1 2" key="1">
    <citation type="submission" date="2016-10" db="EMBL/GenBank/DDBJ databases">
        <authorList>
            <person name="Varghese N."/>
            <person name="Submissions S."/>
        </authorList>
    </citation>
    <scope>NUCLEOTIDE SEQUENCE [LARGE SCALE GENOMIC DNA]</scope>
    <source>
        <strain evidence="1 2">DSM 11449</strain>
    </source>
</reference>
<dbReference type="InterPro" id="IPR027417">
    <property type="entry name" value="P-loop_NTPase"/>
</dbReference>
<dbReference type="Gene3D" id="3.40.50.300">
    <property type="entry name" value="P-loop containing nucleotide triphosphate hydrolases"/>
    <property type="match status" value="1"/>
</dbReference>
<dbReference type="EMBL" id="FNND01000002">
    <property type="protein sequence ID" value="SDW48344.1"/>
    <property type="molecule type" value="Genomic_DNA"/>
</dbReference>
<comment type="caution">
    <text evidence="1">The sequence shown here is derived from an EMBL/GenBank/DDBJ whole genome shotgun (WGS) entry which is preliminary data.</text>
</comment>
<dbReference type="AlphaFoldDB" id="A0A1H2TYV2"/>
<evidence type="ECO:0000313" key="2">
    <source>
        <dbReference type="Proteomes" id="UP000182771"/>
    </source>
</evidence>
<dbReference type="PANTHER" id="PTHR39206">
    <property type="entry name" value="SLL8004 PROTEIN"/>
    <property type="match status" value="1"/>
</dbReference>
<dbReference type="PANTHER" id="PTHR39206:SF1">
    <property type="entry name" value="SLL8004 PROTEIN"/>
    <property type="match status" value="1"/>
</dbReference>
<evidence type="ECO:0000313" key="1">
    <source>
        <dbReference type="EMBL" id="SDW48344.1"/>
    </source>
</evidence>
<name>A0A1H2TYV2_9FLAO</name>
<organism evidence="1 2">
    <name type="scientific">Capnocytophaga granulosa</name>
    <dbReference type="NCBI Taxonomy" id="45242"/>
    <lineage>
        <taxon>Bacteria</taxon>
        <taxon>Pseudomonadati</taxon>
        <taxon>Bacteroidota</taxon>
        <taxon>Flavobacteriia</taxon>
        <taxon>Flavobacteriales</taxon>
        <taxon>Flavobacteriaceae</taxon>
        <taxon>Capnocytophaga</taxon>
    </lineage>
</organism>
<dbReference type="Proteomes" id="UP000182771">
    <property type="component" value="Unassembled WGS sequence"/>
</dbReference>